<reference evidence="1" key="2">
    <citation type="journal article" date="2015" name="Data Brief">
        <title>Shoot transcriptome of the giant reed, Arundo donax.</title>
        <authorList>
            <person name="Barrero R.A."/>
            <person name="Guerrero F.D."/>
            <person name="Moolhuijzen P."/>
            <person name="Goolsby J.A."/>
            <person name="Tidwell J."/>
            <person name="Bellgard S.E."/>
            <person name="Bellgard M.I."/>
        </authorList>
    </citation>
    <scope>NUCLEOTIDE SEQUENCE</scope>
    <source>
        <tissue evidence="1">Shoot tissue taken approximately 20 cm above the soil surface</tissue>
    </source>
</reference>
<reference evidence="1" key="1">
    <citation type="submission" date="2014-09" db="EMBL/GenBank/DDBJ databases">
        <authorList>
            <person name="Magalhaes I.L.F."/>
            <person name="Oliveira U."/>
            <person name="Santos F.R."/>
            <person name="Vidigal T.H.D.A."/>
            <person name="Brescovit A.D."/>
            <person name="Santos A.J."/>
        </authorList>
    </citation>
    <scope>NUCLEOTIDE SEQUENCE</scope>
    <source>
        <tissue evidence="1">Shoot tissue taken approximately 20 cm above the soil surface</tissue>
    </source>
</reference>
<dbReference type="EMBL" id="GBRH01228934">
    <property type="protein sequence ID" value="JAD68961.1"/>
    <property type="molecule type" value="Transcribed_RNA"/>
</dbReference>
<proteinExistence type="predicted"/>
<accession>A0A0A9C066</accession>
<evidence type="ECO:0000313" key="1">
    <source>
        <dbReference type="EMBL" id="JAD68961.1"/>
    </source>
</evidence>
<sequence>MKFRKEENKTRT</sequence>
<name>A0A0A9C066_ARUDO</name>
<protein>
    <submittedName>
        <fullName evidence="1">Uncharacterized protein</fullName>
    </submittedName>
</protein>
<organism evidence="1">
    <name type="scientific">Arundo donax</name>
    <name type="common">Giant reed</name>
    <name type="synonym">Donax arundinaceus</name>
    <dbReference type="NCBI Taxonomy" id="35708"/>
    <lineage>
        <taxon>Eukaryota</taxon>
        <taxon>Viridiplantae</taxon>
        <taxon>Streptophyta</taxon>
        <taxon>Embryophyta</taxon>
        <taxon>Tracheophyta</taxon>
        <taxon>Spermatophyta</taxon>
        <taxon>Magnoliopsida</taxon>
        <taxon>Liliopsida</taxon>
        <taxon>Poales</taxon>
        <taxon>Poaceae</taxon>
        <taxon>PACMAD clade</taxon>
        <taxon>Arundinoideae</taxon>
        <taxon>Arundineae</taxon>
        <taxon>Arundo</taxon>
    </lineage>
</organism>